<dbReference type="InterPro" id="IPR004584">
    <property type="entry name" value="Rad50_eukaryotes"/>
</dbReference>
<dbReference type="GO" id="GO:0043047">
    <property type="term" value="F:single-stranded telomeric DNA binding"/>
    <property type="evidence" value="ECO:0007669"/>
    <property type="project" value="TreeGrafter"/>
</dbReference>
<evidence type="ECO:0000313" key="22">
    <source>
        <dbReference type="Ensembl" id="ENSPSTP00000019025.1"/>
    </source>
</evidence>
<comment type="similarity">
    <text evidence="4">Belongs to the SMC family. RAD50 subfamily.</text>
</comment>
<dbReference type="AlphaFoldDB" id="A0A8C9FQD7"/>
<dbReference type="GO" id="GO:0051880">
    <property type="term" value="F:G-quadruplex DNA binding"/>
    <property type="evidence" value="ECO:0007669"/>
    <property type="project" value="TreeGrafter"/>
</dbReference>
<accession>A0A8C9FQD7</accession>
<evidence type="ECO:0000256" key="11">
    <source>
        <dbReference type="ARBA" id="ARBA00022840"/>
    </source>
</evidence>
<dbReference type="Pfam" id="PF13476">
    <property type="entry name" value="AAA_23"/>
    <property type="match status" value="1"/>
</dbReference>
<evidence type="ECO:0000256" key="7">
    <source>
        <dbReference type="ARBA" id="ARBA00022741"/>
    </source>
</evidence>
<dbReference type="GO" id="GO:0016887">
    <property type="term" value="F:ATP hydrolysis activity"/>
    <property type="evidence" value="ECO:0007669"/>
    <property type="project" value="InterPro"/>
</dbReference>
<dbReference type="GO" id="GO:0030870">
    <property type="term" value="C:Mre11 complex"/>
    <property type="evidence" value="ECO:0007669"/>
    <property type="project" value="InterPro"/>
</dbReference>
<dbReference type="Pfam" id="PF04423">
    <property type="entry name" value="Rad50_zn_hook"/>
    <property type="match status" value="1"/>
</dbReference>
<feature type="coiled-coil region" evidence="20">
    <location>
        <begin position="438"/>
        <end position="513"/>
    </location>
</feature>
<evidence type="ECO:0000256" key="4">
    <source>
        <dbReference type="ARBA" id="ARBA00009439"/>
    </source>
</evidence>
<comment type="cofactor">
    <cofactor evidence="1">
        <name>Zn(2+)</name>
        <dbReference type="ChEBI" id="CHEBI:29105"/>
    </cofactor>
</comment>
<dbReference type="GO" id="GO:0070192">
    <property type="term" value="P:chromosome organization involved in meiotic cell cycle"/>
    <property type="evidence" value="ECO:0007669"/>
    <property type="project" value="TreeGrafter"/>
</dbReference>
<evidence type="ECO:0000256" key="2">
    <source>
        <dbReference type="ARBA" id="ARBA00004123"/>
    </source>
</evidence>
<dbReference type="NCBIfam" id="TIGR00606">
    <property type="entry name" value="rad50"/>
    <property type="match status" value="1"/>
</dbReference>
<dbReference type="Pfam" id="PF13558">
    <property type="entry name" value="SbcC_Walker_B"/>
    <property type="match status" value="1"/>
</dbReference>
<dbReference type="SUPFAM" id="SSF52540">
    <property type="entry name" value="P-loop containing nucleoside triphosphate hydrolases"/>
    <property type="match status" value="2"/>
</dbReference>
<dbReference type="FunFam" id="3.40.50.300:FF:001065">
    <property type="entry name" value="DNA repair protein RAD50 isoform X1"/>
    <property type="match status" value="1"/>
</dbReference>
<dbReference type="GO" id="GO:0000794">
    <property type="term" value="C:condensed nuclear chromosome"/>
    <property type="evidence" value="ECO:0007669"/>
    <property type="project" value="TreeGrafter"/>
</dbReference>
<keyword evidence="6 19" id="KW-0479">Metal-binding</keyword>
<evidence type="ECO:0000256" key="17">
    <source>
        <dbReference type="ARBA" id="ARBA00023254"/>
    </source>
</evidence>
<dbReference type="GO" id="GO:0007004">
    <property type="term" value="P:telomere maintenance via telomerase"/>
    <property type="evidence" value="ECO:0007669"/>
    <property type="project" value="TreeGrafter"/>
</dbReference>
<evidence type="ECO:0000313" key="23">
    <source>
        <dbReference type="Proteomes" id="UP000694428"/>
    </source>
</evidence>
<keyword evidence="14 20" id="KW-0175">Coiled coil</keyword>
<dbReference type="GO" id="GO:0005524">
    <property type="term" value="F:ATP binding"/>
    <property type="evidence" value="ECO:0007669"/>
    <property type="project" value="UniProtKB-KW"/>
</dbReference>
<evidence type="ECO:0000256" key="1">
    <source>
        <dbReference type="ARBA" id="ARBA00001947"/>
    </source>
</evidence>
<evidence type="ECO:0000256" key="18">
    <source>
        <dbReference type="ARBA" id="ARBA00049360"/>
    </source>
</evidence>
<evidence type="ECO:0000256" key="5">
    <source>
        <dbReference type="ARBA" id="ARBA00022454"/>
    </source>
</evidence>
<sequence length="1010" mass="117910">MAKIEKMSILGVRSFGVEDKDKQIITFFNPLTILVGPNGAGKTTIIECLKYISTGDFPPGTKGNSFVHDPKVANETDVRAQIRLQFRDVNGELIAVQRSMVCTQKSKKTEFKTLEGVITRTKDRYQNHQRTVKEKEKRLSDCKRELDRASKECQRFNSEKSELLIERGRLQLQADRHQEHIKVRDSLIQALSAQLELDGFEQAPFNDRQIAVFHELLKERQKSDTEAANQLMVRILSFWVVYYINKEEQIRKVKSRHSEELTLLLGYFPNKKQLEDWLHSKSTEINETRSRHALLNKQLASAEQQKNYISAELRKKEEQLSSYEAKLFDACGSQDFDSNLNKLQDEIEKSSKQRAVLAGATAVYSQFITQLTEESQSCCPVCQRVFQTEAELQDVISDLQSKLRLAPDKLKSTESELKKREKKRDEMMGLKPIRQTVVELQERDIPDLRNRLQAVNRDFARLKGEIEEQETLLQTVLSEKEGANACLQDITLMERYQTDIRDVERKIAQQEAKLLGVDLNRTVLQVSQEKQEKKHLWDTVTSKIELNQKMKQDQQNQIQELKSSVNELRAEKLQISSSVQRRQQLEEQTVELTTEVQSLYREIKEAKEQVFPLDATLEKLQQDKEDLINKRTASSKEIQEKMNGIKEKVKDINKYVKEIENYIQQGKEEYKKQKECELDEVNSQLVACEKQKEKISKEMEIIRQDIDTQKIQERWLEDNLTLRKRNEELKEVEDKIKQLAKEMGEMKVPQLKNEQKHLEEKIEALKRNHHVALGRQRGFEEEIVRFKKELRESQFKDAEEKHREMMIVMRTTELVNKDLDIYYKALDKAIMTFHSMKMQEINKIIRDLWRSTYRGQDIEYIEIRSDADENVSASDKRRSYNYRVVMIKGDTALDMRGRCSAGQKVLASLIIRLALAETFCLNCGILALDEPTTNLDRENIESLALALVEIIKSRSRQRNFQLLVITHDEDFVELLGRSEYVETFYRIKKNIDQCSEIMKCSVSSLGSYVH</sequence>
<keyword evidence="9" id="KW-0378">Hydrolase</keyword>
<keyword evidence="15" id="KW-0234">DNA repair</keyword>
<evidence type="ECO:0000256" key="14">
    <source>
        <dbReference type="ARBA" id="ARBA00023054"/>
    </source>
</evidence>
<keyword evidence="17" id="KW-0469">Meiosis</keyword>
<reference evidence="22" key="1">
    <citation type="submission" date="2025-08" db="UniProtKB">
        <authorList>
            <consortium name="Ensembl"/>
        </authorList>
    </citation>
    <scope>IDENTIFICATION</scope>
</reference>
<dbReference type="GO" id="GO:0003691">
    <property type="term" value="F:double-stranded telomeric DNA binding"/>
    <property type="evidence" value="ECO:0007669"/>
    <property type="project" value="TreeGrafter"/>
</dbReference>
<keyword evidence="13" id="KW-0779">Telomere</keyword>
<evidence type="ECO:0000256" key="12">
    <source>
        <dbReference type="ARBA" id="ARBA00022842"/>
    </source>
</evidence>
<dbReference type="InterPro" id="IPR038729">
    <property type="entry name" value="Rad50/SbcC_AAA"/>
</dbReference>
<dbReference type="Proteomes" id="UP000694428">
    <property type="component" value="Unplaced"/>
</dbReference>
<dbReference type="PANTHER" id="PTHR18867:SF12">
    <property type="entry name" value="DNA REPAIR PROTEIN RAD50"/>
    <property type="match status" value="1"/>
</dbReference>
<proteinExistence type="inferred from homology"/>
<dbReference type="GO" id="GO:0000781">
    <property type="term" value="C:chromosome, telomeric region"/>
    <property type="evidence" value="ECO:0007669"/>
    <property type="project" value="UniProtKB-SubCell"/>
</dbReference>
<comment type="catalytic activity">
    <reaction evidence="18">
        <text>ATP + H2O = ADP + phosphate + H(+)</text>
        <dbReference type="Rhea" id="RHEA:13065"/>
        <dbReference type="ChEBI" id="CHEBI:15377"/>
        <dbReference type="ChEBI" id="CHEBI:15378"/>
        <dbReference type="ChEBI" id="CHEBI:30616"/>
        <dbReference type="ChEBI" id="CHEBI:43474"/>
        <dbReference type="ChEBI" id="CHEBI:456216"/>
    </reaction>
</comment>
<feature type="binding site" evidence="19">
    <location>
        <position position="382"/>
    </location>
    <ligand>
        <name>Zn(2+)</name>
        <dbReference type="ChEBI" id="CHEBI:29105"/>
    </ligand>
</feature>
<evidence type="ECO:0000256" key="19">
    <source>
        <dbReference type="PROSITE-ProRule" id="PRU00471"/>
    </source>
</evidence>
<feature type="coiled-coil region" evidence="20">
    <location>
        <begin position="118"/>
        <end position="166"/>
    </location>
</feature>
<evidence type="ECO:0000256" key="6">
    <source>
        <dbReference type="ARBA" id="ARBA00022723"/>
    </source>
</evidence>
<protein>
    <recommendedName>
        <fullName evidence="21">Zinc-hook domain-containing protein</fullName>
    </recommendedName>
</protein>
<feature type="coiled-coil region" evidence="20">
    <location>
        <begin position="285"/>
        <end position="360"/>
    </location>
</feature>
<keyword evidence="23" id="KW-1185">Reference proteome</keyword>
<dbReference type="Gene3D" id="3.40.50.300">
    <property type="entry name" value="P-loop containing nucleotide triphosphate hydrolases"/>
    <property type="match status" value="2"/>
</dbReference>
<dbReference type="GO" id="GO:0046872">
    <property type="term" value="F:metal ion binding"/>
    <property type="evidence" value="ECO:0007669"/>
    <property type="project" value="UniProtKB-UniRule"/>
</dbReference>
<reference evidence="22" key="2">
    <citation type="submission" date="2025-09" db="UniProtKB">
        <authorList>
            <consortium name="Ensembl"/>
        </authorList>
    </citation>
    <scope>IDENTIFICATION</scope>
</reference>
<feature type="domain" description="Zinc-hook" evidence="21">
    <location>
        <begin position="333"/>
        <end position="432"/>
    </location>
</feature>
<evidence type="ECO:0000256" key="10">
    <source>
        <dbReference type="ARBA" id="ARBA00022833"/>
    </source>
</evidence>
<keyword evidence="8" id="KW-0227">DNA damage</keyword>
<evidence type="ECO:0000256" key="16">
    <source>
        <dbReference type="ARBA" id="ARBA00023242"/>
    </source>
</evidence>
<dbReference type="GO" id="GO:0000722">
    <property type="term" value="P:telomere maintenance via recombination"/>
    <property type="evidence" value="ECO:0007669"/>
    <property type="project" value="TreeGrafter"/>
</dbReference>
<dbReference type="PANTHER" id="PTHR18867">
    <property type="entry name" value="RAD50"/>
    <property type="match status" value="1"/>
</dbReference>
<comment type="subcellular location">
    <subcellularLocation>
        <location evidence="3">Chromosome</location>
        <location evidence="3">Telomere</location>
    </subcellularLocation>
    <subcellularLocation>
        <location evidence="2">Nucleus</location>
    </subcellularLocation>
</comment>
<keyword evidence="5" id="KW-0158">Chromosome</keyword>
<evidence type="ECO:0000256" key="8">
    <source>
        <dbReference type="ARBA" id="ARBA00022763"/>
    </source>
</evidence>
<dbReference type="Ensembl" id="ENSPSTT00000019928.1">
    <property type="protein sequence ID" value="ENSPSTP00000019025.1"/>
    <property type="gene ID" value="ENSPSTG00000013370.1"/>
</dbReference>
<dbReference type="PROSITE" id="PS51131">
    <property type="entry name" value="ZN_HOOK"/>
    <property type="match status" value="1"/>
</dbReference>
<keyword evidence="7" id="KW-0547">Nucleotide-binding</keyword>
<dbReference type="InterPro" id="IPR013134">
    <property type="entry name" value="Zn_hook_RAD50"/>
</dbReference>
<evidence type="ECO:0000256" key="13">
    <source>
        <dbReference type="ARBA" id="ARBA00022895"/>
    </source>
</evidence>
<dbReference type="SUPFAM" id="SSF46966">
    <property type="entry name" value="Spectrin repeat"/>
    <property type="match status" value="1"/>
</dbReference>
<keyword evidence="12" id="KW-0460">Magnesium</keyword>
<organism evidence="22 23">
    <name type="scientific">Pavo cristatus</name>
    <name type="common">Indian peafowl</name>
    <name type="synonym">Blue peafowl</name>
    <dbReference type="NCBI Taxonomy" id="9049"/>
    <lineage>
        <taxon>Eukaryota</taxon>
        <taxon>Metazoa</taxon>
        <taxon>Chordata</taxon>
        <taxon>Craniata</taxon>
        <taxon>Vertebrata</taxon>
        <taxon>Euteleostomi</taxon>
        <taxon>Archelosauria</taxon>
        <taxon>Archosauria</taxon>
        <taxon>Dinosauria</taxon>
        <taxon>Saurischia</taxon>
        <taxon>Theropoda</taxon>
        <taxon>Coelurosauria</taxon>
        <taxon>Aves</taxon>
        <taxon>Neognathae</taxon>
        <taxon>Galloanserae</taxon>
        <taxon>Galliformes</taxon>
        <taxon>Phasianidae</taxon>
        <taxon>Phasianinae</taxon>
        <taxon>Pavo</taxon>
    </lineage>
</organism>
<evidence type="ECO:0000256" key="9">
    <source>
        <dbReference type="ARBA" id="ARBA00022801"/>
    </source>
</evidence>
<dbReference type="SUPFAM" id="SSF75712">
    <property type="entry name" value="Rad50 coiled-coil Zn hook"/>
    <property type="match status" value="1"/>
</dbReference>
<keyword evidence="10 19" id="KW-0862">Zinc</keyword>
<name>A0A8C9FQD7_PAVCR</name>
<evidence type="ECO:0000256" key="3">
    <source>
        <dbReference type="ARBA" id="ARBA00004574"/>
    </source>
</evidence>
<keyword evidence="16" id="KW-0539">Nucleus</keyword>
<evidence type="ECO:0000256" key="20">
    <source>
        <dbReference type="SAM" id="Coils"/>
    </source>
</evidence>
<feature type="coiled-coil region" evidence="20">
    <location>
        <begin position="544"/>
        <end position="768"/>
    </location>
</feature>
<feature type="binding site" evidence="19">
    <location>
        <position position="379"/>
    </location>
    <ligand>
        <name>Zn(2+)</name>
        <dbReference type="ChEBI" id="CHEBI:29105"/>
    </ligand>
</feature>
<evidence type="ECO:0000259" key="21">
    <source>
        <dbReference type="PROSITE" id="PS51131"/>
    </source>
</evidence>
<dbReference type="InterPro" id="IPR027417">
    <property type="entry name" value="P-loop_NTPase"/>
</dbReference>
<evidence type="ECO:0000256" key="15">
    <source>
        <dbReference type="ARBA" id="ARBA00023204"/>
    </source>
</evidence>
<dbReference type="GO" id="GO:0006302">
    <property type="term" value="P:double-strand break repair"/>
    <property type="evidence" value="ECO:0007669"/>
    <property type="project" value="InterPro"/>
</dbReference>
<keyword evidence="11" id="KW-0067">ATP-binding</keyword>